<proteinExistence type="predicted"/>
<dbReference type="RefSeq" id="WP_411931115.1">
    <property type="nucleotide sequence ID" value="NZ_JBKOFG010000003.1"/>
</dbReference>
<feature type="transmembrane region" description="Helical" evidence="1">
    <location>
        <begin position="54"/>
        <end position="72"/>
    </location>
</feature>
<keyword evidence="1" id="KW-0472">Membrane</keyword>
<evidence type="ECO:0000313" key="2">
    <source>
        <dbReference type="EMBL" id="MBA8928876.1"/>
    </source>
</evidence>
<evidence type="ECO:0000256" key="1">
    <source>
        <dbReference type="SAM" id="Phobius"/>
    </source>
</evidence>
<keyword evidence="1" id="KW-0812">Transmembrane</keyword>
<feature type="transmembrane region" description="Helical" evidence="1">
    <location>
        <begin position="141"/>
        <end position="161"/>
    </location>
</feature>
<feature type="transmembrane region" description="Helical" evidence="1">
    <location>
        <begin position="20"/>
        <end position="47"/>
    </location>
</feature>
<dbReference type="Proteomes" id="UP000517916">
    <property type="component" value="Unassembled WGS sequence"/>
</dbReference>
<accession>A0ABR6BPN7</accession>
<comment type="caution">
    <text evidence="2">The sequence shown here is derived from an EMBL/GenBank/DDBJ whole genome shotgun (WGS) entry which is preliminary data.</text>
</comment>
<feature type="transmembrane region" description="Helical" evidence="1">
    <location>
        <begin position="117"/>
        <end position="135"/>
    </location>
</feature>
<feature type="transmembrane region" description="Helical" evidence="1">
    <location>
        <begin position="78"/>
        <end position="97"/>
    </location>
</feature>
<protein>
    <submittedName>
        <fullName evidence="2">Uncharacterized protein</fullName>
    </submittedName>
</protein>
<organism evidence="2 3">
    <name type="scientific">Kutzneria viridogrisea</name>
    <dbReference type="NCBI Taxonomy" id="47990"/>
    <lineage>
        <taxon>Bacteria</taxon>
        <taxon>Bacillati</taxon>
        <taxon>Actinomycetota</taxon>
        <taxon>Actinomycetes</taxon>
        <taxon>Pseudonocardiales</taxon>
        <taxon>Pseudonocardiaceae</taxon>
        <taxon>Kutzneria</taxon>
    </lineage>
</organism>
<gene>
    <name evidence="2" type="ORF">BC739_006093</name>
</gene>
<keyword evidence="1" id="KW-1133">Transmembrane helix</keyword>
<keyword evidence="3" id="KW-1185">Reference proteome</keyword>
<evidence type="ECO:0000313" key="3">
    <source>
        <dbReference type="Proteomes" id="UP000517916"/>
    </source>
</evidence>
<dbReference type="EMBL" id="JACJID010000004">
    <property type="protein sequence ID" value="MBA8928876.1"/>
    <property type="molecule type" value="Genomic_DNA"/>
</dbReference>
<sequence length="168" mass="17031">MRGRGVPGWRLRAAVGVVGALIVLVLAVQGVTAVLIGLVGFVAVAAVALPGSPAAMLLIGVSAVATAVLPGEPLRWEVLVLIPLVHLLHLSCALAAILPRGGRLHLAALRAPVRRFAFVQAGAFGLAGLVALLPSDRADPVVEVLGLLGAAGLVLLVAALLRDRDRVG</sequence>
<reference evidence="2 3" key="1">
    <citation type="submission" date="2020-08" db="EMBL/GenBank/DDBJ databases">
        <title>Genomic Encyclopedia of Archaeal and Bacterial Type Strains, Phase II (KMG-II): from individual species to whole genera.</title>
        <authorList>
            <person name="Goeker M."/>
        </authorList>
    </citation>
    <scope>NUCLEOTIDE SEQUENCE [LARGE SCALE GENOMIC DNA]</scope>
    <source>
        <strain evidence="2 3">DSM 43850</strain>
    </source>
</reference>
<name>A0ABR6BPN7_9PSEU</name>